<dbReference type="PANTHER" id="PTHR21272:SF3">
    <property type="entry name" value="CATABOLIC 3-DEHYDROQUINASE"/>
    <property type="match status" value="1"/>
</dbReference>
<dbReference type="NCBIfam" id="NF003807">
    <property type="entry name" value="PRK05395.1-4"/>
    <property type="match status" value="1"/>
</dbReference>
<dbReference type="InterPro" id="IPR036441">
    <property type="entry name" value="DHquinase_II_sf"/>
</dbReference>
<feature type="binding site" evidence="7">
    <location>
        <position position="116"/>
    </location>
    <ligand>
        <name>substrate</name>
    </ligand>
</feature>
<keyword evidence="8" id="KW-0472">Membrane</keyword>
<dbReference type="GO" id="GO:0003855">
    <property type="term" value="F:3-dehydroquinate dehydratase activity"/>
    <property type="evidence" value="ECO:0007669"/>
    <property type="project" value="UniProtKB-EC"/>
</dbReference>
<comment type="subunit">
    <text evidence="4 7">Homododecamer.</text>
</comment>
<evidence type="ECO:0000256" key="5">
    <source>
        <dbReference type="ARBA" id="ARBA00012060"/>
    </source>
</evidence>
<organism evidence="9 10">
    <name type="scientific">Nonomuraea corallina</name>
    <dbReference type="NCBI Taxonomy" id="2989783"/>
    <lineage>
        <taxon>Bacteria</taxon>
        <taxon>Bacillati</taxon>
        <taxon>Actinomycetota</taxon>
        <taxon>Actinomycetes</taxon>
        <taxon>Streptosporangiales</taxon>
        <taxon>Streptosporangiaceae</taxon>
        <taxon>Nonomuraea</taxon>
    </lineage>
</organism>
<gene>
    <name evidence="7 9" type="primary">aroQ</name>
    <name evidence="9" type="ORF">OUY22_25420</name>
</gene>
<keyword evidence="7" id="KW-0057">Aromatic amino acid biosynthesis</keyword>
<evidence type="ECO:0000256" key="8">
    <source>
        <dbReference type="SAM" id="Phobius"/>
    </source>
</evidence>
<feature type="binding site" evidence="7">
    <location>
        <position position="79"/>
    </location>
    <ligand>
        <name>substrate</name>
    </ligand>
</feature>
<comment type="caution">
    <text evidence="9">The sequence shown here is derived from an EMBL/GenBank/DDBJ whole genome shotgun (WGS) entry which is preliminary data.</text>
</comment>
<dbReference type="Gene3D" id="3.40.50.9100">
    <property type="entry name" value="Dehydroquinase, class II"/>
    <property type="match status" value="1"/>
</dbReference>
<feature type="site" description="Transition state stabilizer" evidence="7">
    <location>
        <position position="18"/>
    </location>
</feature>
<keyword evidence="10" id="KW-1185">Reference proteome</keyword>
<dbReference type="NCBIfam" id="NF003805">
    <property type="entry name" value="PRK05395.1-2"/>
    <property type="match status" value="1"/>
</dbReference>
<dbReference type="NCBIfam" id="NF003806">
    <property type="entry name" value="PRK05395.1-3"/>
    <property type="match status" value="1"/>
</dbReference>
<dbReference type="EMBL" id="JAPNNL010000121">
    <property type="protein sequence ID" value="MDA0636763.1"/>
    <property type="molecule type" value="Genomic_DNA"/>
</dbReference>
<evidence type="ECO:0000256" key="1">
    <source>
        <dbReference type="ARBA" id="ARBA00001864"/>
    </source>
</evidence>
<accession>A0ABT4SHT6</accession>
<feature type="transmembrane region" description="Helical" evidence="8">
    <location>
        <begin position="120"/>
        <end position="141"/>
    </location>
</feature>
<dbReference type="PANTHER" id="PTHR21272">
    <property type="entry name" value="CATABOLIC 3-DEHYDROQUINASE"/>
    <property type="match status" value="1"/>
</dbReference>
<feature type="binding site" evidence="7">
    <location>
        <begin position="106"/>
        <end position="107"/>
    </location>
    <ligand>
        <name>substrate</name>
    </ligand>
</feature>
<proteinExistence type="inferred from homology"/>
<keyword evidence="8" id="KW-0812">Transmembrane</keyword>
<evidence type="ECO:0000313" key="9">
    <source>
        <dbReference type="EMBL" id="MDA0636763.1"/>
    </source>
</evidence>
<dbReference type="PIRSF" id="PIRSF001399">
    <property type="entry name" value="DHquinase_II"/>
    <property type="match status" value="1"/>
</dbReference>
<evidence type="ECO:0000256" key="6">
    <source>
        <dbReference type="ARBA" id="ARBA00023239"/>
    </source>
</evidence>
<keyword evidence="8" id="KW-1133">Transmembrane helix</keyword>
<dbReference type="Proteomes" id="UP001144036">
    <property type="component" value="Unassembled WGS sequence"/>
</dbReference>
<feature type="active site" description="Proton acceptor" evidence="7">
    <location>
        <position position="23"/>
    </location>
</feature>
<comment type="similarity">
    <text evidence="3 7">Belongs to the type-II 3-dehydroquinase family.</text>
</comment>
<comment type="pathway">
    <text evidence="2 7">Metabolic intermediate biosynthesis; chorismate biosynthesis; chorismate from D-erythrose 4-phosphate and phosphoenolpyruvate: step 3/7.</text>
</comment>
<feature type="binding site" evidence="7">
    <location>
        <position position="92"/>
    </location>
    <ligand>
        <name>substrate</name>
    </ligand>
</feature>
<evidence type="ECO:0000256" key="4">
    <source>
        <dbReference type="ARBA" id="ARBA00011193"/>
    </source>
</evidence>
<dbReference type="SUPFAM" id="SSF52304">
    <property type="entry name" value="Type II 3-dehydroquinate dehydratase"/>
    <property type="match status" value="1"/>
</dbReference>
<evidence type="ECO:0000313" key="10">
    <source>
        <dbReference type="Proteomes" id="UP001144036"/>
    </source>
</evidence>
<protein>
    <recommendedName>
        <fullName evidence="5 7">3-dehydroquinate dehydratase</fullName>
        <shortName evidence="7">3-dehydroquinase</shortName>
        <ecNumber evidence="5 7">4.2.1.10</ecNumber>
    </recommendedName>
    <alternativeName>
        <fullName evidence="7">Type II DHQase</fullName>
    </alternativeName>
</protein>
<comment type="catalytic activity">
    <reaction evidence="1 7">
        <text>3-dehydroquinate = 3-dehydroshikimate + H2O</text>
        <dbReference type="Rhea" id="RHEA:21096"/>
        <dbReference type="ChEBI" id="CHEBI:15377"/>
        <dbReference type="ChEBI" id="CHEBI:16630"/>
        <dbReference type="ChEBI" id="CHEBI:32364"/>
        <dbReference type="EC" id="4.2.1.10"/>
    </reaction>
</comment>
<dbReference type="InterPro" id="IPR001874">
    <property type="entry name" value="DHquinase_II"/>
</dbReference>
<keyword evidence="7" id="KW-0028">Amino-acid biosynthesis</keyword>
<dbReference type="EC" id="4.2.1.10" evidence="5 7"/>
<sequence length="151" mass="16343">MTSVYVFNGPNLNLLGVRRPEVYGTATLSDVETLCREEAEALGLELVFGQSNHEGQLIDWIQEAGAEVKAGRAIGAVLNPGAYTHTSVALHDAIEGVELPVIEVHISNVHRREPFRHHSYVSPVASGIVMGFGVYGYVLAIRGLHGEARQV</sequence>
<feature type="active site" description="Proton donor" evidence="7">
    <location>
        <position position="105"/>
    </location>
</feature>
<evidence type="ECO:0000256" key="3">
    <source>
        <dbReference type="ARBA" id="ARBA00011037"/>
    </source>
</evidence>
<dbReference type="CDD" id="cd00466">
    <property type="entry name" value="DHQase_II"/>
    <property type="match status" value="1"/>
</dbReference>
<evidence type="ECO:0000256" key="2">
    <source>
        <dbReference type="ARBA" id="ARBA00004902"/>
    </source>
</evidence>
<reference evidence="9" key="1">
    <citation type="submission" date="2022-11" db="EMBL/GenBank/DDBJ databases">
        <title>Nonomuraea corallina sp. nov., a new species of the genus Nonomuraea isolated from sea side sediment in Thai sea.</title>
        <authorList>
            <person name="Ngamcharungchit C."/>
            <person name="Matsumoto A."/>
            <person name="Suriyachadkun C."/>
            <person name="Panbangred W."/>
            <person name="Inahashi Y."/>
            <person name="Intra B."/>
        </authorList>
    </citation>
    <scope>NUCLEOTIDE SEQUENCE</scope>
    <source>
        <strain evidence="9">MCN248</strain>
    </source>
</reference>
<comment type="function">
    <text evidence="7">Catalyzes a trans-dehydration via an enolate intermediate.</text>
</comment>
<feature type="binding site" evidence="7">
    <location>
        <position position="85"/>
    </location>
    <ligand>
        <name>substrate</name>
    </ligand>
</feature>
<name>A0ABT4SHT6_9ACTN</name>
<dbReference type="HAMAP" id="MF_00169">
    <property type="entry name" value="AroQ"/>
    <property type="match status" value="1"/>
</dbReference>
<dbReference type="RefSeq" id="WP_270157657.1">
    <property type="nucleotide sequence ID" value="NZ_JAPNNL010000121.1"/>
</dbReference>
<keyword evidence="6 7" id="KW-0456">Lyase</keyword>
<evidence type="ECO:0000256" key="7">
    <source>
        <dbReference type="HAMAP-Rule" id="MF_00169"/>
    </source>
</evidence>
<dbReference type="Pfam" id="PF01220">
    <property type="entry name" value="DHquinase_II"/>
    <property type="match status" value="1"/>
</dbReference>
<dbReference type="NCBIfam" id="TIGR01088">
    <property type="entry name" value="aroQ"/>
    <property type="match status" value="1"/>
</dbReference>